<gene>
    <name evidence="3" type="ORF">Tcan_16758</name>
</gene>
<feature type="signal peptide" evidence="2">
    <location>
        <begin position="1"/>
        <end position="18"/>
    </location>
</feature>
<keyword evidence="2" id="KW-0732">Signal</keyword>
<comment type="caution">
    <text evidence="3">The sequence shown here is derived from an EMBL/GenBank/DDBJ whole genome shotgun (WGS) entry which is preliminary data.</text>
</comment>
<proteinExistence type="predicted"/>
<evidence type="ECO:0000256" key="2">
    <source>
        <dbReference type="SAM" id="SignalP"/>
    </source>
</evidence>
<dbReference type="Proteomes" id="UP000031036">
    <property type="component" value="Unassembled WGS sequence"/>
</dbReference>
<keyword evidence="4" id="KW-1185">Reference proteome</keyword>
<protein>
    <recommendedName>
        <fullName evidence="5">Secreted protein</fullName>
    </recommendedName>
</protein>
<dbReference type="EMBL" id="JPKZ01000683">
    <property type="protein sequence ID" value="KHN85968.1"/>
    <property type="molecule type" value="Genomic_DNA"/>
</dbReference>
<sequence>MNSVLCFIAGLLLIMCKCQVNPPAINLTKSLNVDNEGDEKGGFKESASSIIPPMGRTHSQQREKKCLDERWLHQIICRIKCSSFHVLAILKIIFLWNKSSELTA</sequence>
<name>A0A0B2VWB2_TOXCA</name>
<evidence type="ECO:0000313" key="4">
    <source>
        <dbReference type="Proteomes" id="UP000031036"/>
    </source>
</evidence>
<evidence type="ECO:0008006" key="5">
    <source>
        <dbReference type="Google" id="ProtNLM"/>
    </source>
</evidence>
<feature type="region of interest" description="Disordered" evidence="1">
    <location>
        <begin position="38"/>
        <end position="58"/>
    </location>
</feature>
<organism evidence="3 4">
    <name type="scientific">Toxocara canis</name>
    <name type="common">Canine roundworm</name>
    <dbReference type="NCBI Taxonomy" id="6265"/>
    <lineage>
        <taxon>Eukaryota</taxon>
        <taxon>Metazoa</taxon>
        <taxon>Ecdysozoa</taxon>
        <taxon>Nematoda</taxon>
        <taxon>Chromadorea</taxon>
        <taxon>Rhabditida</taxon>
        <taxon>Spirurina</taxon>
        <taxon>Ascaridomorpha</taxon>
        <taxon>Ascaridoidea</taxon>
        <taxon>Toxocaridae</taxon>
        <taxon>Toxocara</taxon>
    </lineage>
</organism>
<evidence type="ECO:0000256" key="1">
    <source>
        <dbReference type="SAM" id="MobiDB-lite"/>
    </source>
</evidence>
<reference evidence="3 4" key="1">
    <citation type="submission" date="2014-11" db="EMBL/GenBank/DDBJ databases">
        <title>Genetic blueprint of the zoonotic pathogen Toxocara canis.</title>
        <authorList>
            <person name="Zhu X.-Q."/>
            <person name="Korhonen P.K."/>
            <person name="Cai H."/>
            <person name="Young N.D."/>
            <person name="Nejsum P."/>
            <person name="von Samson-Himmelstjerna G."/>
            <person name="Boag P.R."/>
            <person name="Tan P."/>
            <person name="Li Q."/>
            <person name="Min J."/>
            <person name="Yang Y."/>
            <person name="Wang X."/>
            <person name="Fang X."/>
            <person name="Hall R.S."/>
            <person name="Hofmann A."/>
            <person name="Sternberg P.W."/>
            <person name="Jex A.R."/>
            <person name="Gasser R.B."/>
        </authorList>
    </citation>
    <scope>NUCLEOTIDE SEQUENCE [LARGE SCALE GENOMIC DNA]</scope>
    <source>
        <strain evidence="3">PN_DK_2014</strain>
    </source>
</reference>
<accession>A0A0B2VWB2</accession>
<dbReference type="AlphaFoldDB" id="A0A0B2VWB2"/>
<feature type="chain" id="PRO_5002078664" description="Secreted protein" evidence="2">
    <location>
        <begin position="19"/>
        <end position="104"/>
    </location>
</feature>
<evidence type="ECO:0000313" key="3">
    <source>
        <dbReference type="EMBL" id="KHN85968.1"/>
    </source>
</evidence>